<evidence type="ECO:0000259" key="7">
    <source>
        <dbReference type="SMART" id="SM00014"/>
    </source>
</evidence>
<dbReference type="EMBL" id="CAWUOM010000069">
    <property type="protein sequence ID" value="CAK7270208.1"/>
    <property type="molecule type" value="Genomic_DNA"/>
</dbReference>
<evidence type="ECO:0000256" key="5">
    <source>
        <dbReference type="ARBA" id="ARBA00023136"/>
    </source>
</evidence>
<feature type="transmembrane region" description="Helical" evidence="6">
    <location>
        <begin position="145"/>
        <end position="164"/>
    </location>
</feature>
<feature type="transmembrane region" description="Helical" evidence="6">
    <location>
        <begin position="285"/>
        <end position="312"/>
    </location>
</feature>
<sequence>MDSQNKTEVSGQQGETMATAPSGLPVVNLVMRVAINVIVNVILGVINTIQVVIASAKFVRHIVTILTTTTTAGILYLSKPPAARSFAVTTLNNDVVYPQFALPLRDEILPSWLAILLGPVVPVAILLALQLYIRSFWDANNAIFGVLYALSNSVIFQVIIKWLIGGLRPHFLDVCKPDLSLVAKLDKSKAKYNAAGFNNMYFTREICTGDSRLINDALTSFPSGHTTAAFAGFVFLSLYMNGKFKIFSNQHSQMWKMMLFYAPILMATLIGGALTIDAFHNWYDILAGAIIGTTMAFSAYRITYAAVFDYGYNHIPLNRNRPFDYDAIKPSLDGFTHLDNSRF</sequence>
<evidence type="ECO:0000256" key="4">
    <source>
        <dbReference type="ARBA" id="ARBA00022989"/>
    </source>
</evidence>
<keyword evidence="5 6" id="KW-0472">Membrane</keyword>
<name>A0ABP0DRE6_9PEZI</name>
<dbReference type="Proteomes" id="UP001642501">
    <property type="component" value="Unassembled WGS sequence"/>
</dbReference>
<evidence type="ECO:0000256" key="3">
    <source>
        <dbReference type="ARBA" id="ARBA00022692"/>
    </source>
</evidence>
<feature type="domain" description="Phosphatidic acid phosphatase type 2/haloperoxidase" evidence="7">
    <location>
        <begin position="144"/>
        <end position="300"/>
    </location>
</feature>
<evidence type="ECO:0000256" key="1">
    <source>
        <dbReference type="ARBA" id="ARBA00004141"/>
    </source>
</evidence>
<organism evidence="8 9">
    <name type="scientific">Sporothrix epigloea</name>
    <dbReference type="NCBI Taxonomy" id="1892477"/>
    <lineage>
        <taxon>Eukaryota</taxon>
        <taxon>Fungi</taxon>
        <taxon>Dikarya</taxon>
        <taxon>Ascomycota</taxon>
        <taxon>Pezizomycotina</taxon>
        <taxon>Sordariomycetes</taxon>
        <taxon>Sordariomycetidae</taxon>
        <taxon>Ophiostomatales</taxon>
        <taxon>Ophiostomataceae</taxon>
        <taxon>Sporothrix</taxon>
    </lineage>
</organism>
<gene>
    <name evidence="8" type="ORF">SEPCBS57363_003988</name>
</gene>
<feature type="transmembrane region" description="Helical" evidence="6">
    <location>
        <begin position="112"/>
        <end position="133"/>
    </location>
</feature>
<proteinExistence type="inferred from homology"/>
<dbReference type="PANTHER" id="PTHR10165:SF84">
    <property type="entry name" value="PHOSPHATIDIC ACID PHOSPHATASE BETA"/>
    <property type="match status" value="1"/>
</dbReference>
<dbReference type="InterPro" id="IPR000326">
    <property type="entry name" value="PAP2/HPO"/>
</dbReference>
<feature type="transmembrane region" description="Helical" evidence="6">
    <location>
        <begin position="221"/>
        <end position="239"/>
    </location>
</feature>
<comment type="subcellular location">
    <subcellularLocation>
        <location evidence="1">Membrane</location>
        <topology evidence="1">Multi-pass membrane protein</topology>
    </subcellularLocation>
</comment>
<dbReference type="Gene3D" id="1.20.144.10">
    <property type="entry name" value="Phosphatidic acid phosphatase type 2/haloperoxidase"/>
    <property type="match status" value="1"/>
</dbReference>
<keyword evidence="4 6" id="KW-1133">Transmembrane helix</keyword>
<dbReference type="InterPro" id="IPR036938">
    <property type="entry name" value="PAP2/HPO_sf"/>
</dbReference>
<dbReference type="CDD" id="cd03390">
    <property type="entry name" value="PAP2_containing_1_like"/>
    <property type="match status" value="1"/>
</dbReference>
<protein>
    <recommendedName>
        <fullName evidence="7">Phosphatidic acid phosphatase type 2/haloperoxidase domain-containing protein</fullName>
    </recommendedName>
</protein>
<feature type="transmembrane region" description="Helical" evidence="6">
    <location>
        <begin position="58"/>
        <end position="77"/>
    </location>
</feature>
<evidence type="ECO:0000313" key="9">
    <source>
        <dbReference type="Proteomes" id="UP001642501"/>
    </source>
</evidence>
<comment type="caution">
    <text evidence="8">The sequence shown here is derived from an EMBL/GenBank/DDBJ whole genome shotgun (WGS) entry which is preliminary data.</text>
</comment>
<accession>A0ABP0DRE6</accession>
<dbReference type="Pfam" id="PF01569">
    <property type="entry name" value="PAP2"/>
    <property type="match status" value="1"/>
</dbReference>
<reference evidence="8 9" key="1">
    <citation type="submission" date="2024-01" db="EMBL/GenBank/DDBJ databases">
        <authorList>
            <person name="Allen C."/>
            <person name="Tagirdzhanova G."/>
        </authorList>
    </citation>
    <scope>NUCLEOTIDE SEQUENCE [LARGE SCALE GENOMIC DNA]</scope>
    <source>
        <strain evidence="8 9">CBS 573.63</strain>
    </source>
</reference>
<evidence type="ECO:0000256" key="6">
    <source>
        <dbReference type="SAM" id="Phobius"/>
    </source>
</evidence>
<evidence type="ECO:0000256" key="2">
    <source>
        <dbReference type="ARBA" id="ARBA00008816"/>
    </source>
</evidence>
<feature type="transmembrane region" description="Helical" evidence="6">
    <location>
        <begin position="259"/>
        <end position="279"/>
    </location>
</feature>
<keyword evidence="3 6" id="KW-0812">Transmembrane</keyword>
<dbReference type="SMART" id="SM00014">
    <property type="entry name" value="acidPPc"/>
    <property type="match status" value="1"/>
</dbReference>
<feature type="transmembrane region" description="Helical" evidence="6">
    <location>
        <begin position="26"/>
        <end position="46"/>
    </location>
</feature>
<evidence type="ECO:0000313" key="8">
    <source>
        <dbReference type="EMBL" id="CAK7270208.1"/>
    </source>
</evidence>
<dbReference type="PANTHER" id="PTHR10165">
    <property type="entry name" value="LIPID PHOSPHATE PHOSPHATASE"/>
    <property type="match status" value="1"/>
</dbReference>
<comment type="similarity">
    <text evidence="2">Belongs to the PA-phosphatase related phosphoesterase family.</text>
</comment>
<keyword evidence="9" id="KW-1185">Reference proteome</keyword>
<dbReference type="SUPFAM" id="SSF48317">
    <property type="entry name" value="Acid phosphatase/Vanadium-dependent haloperoxidase"/>
    <property type="match status" value="1"/>
</dbReference>
<dbReference type="InterPro" id="IPR043216">
    <property type="entry name" value="PAP-like"/>
</dbReference>